<feature type="domain" description="M23ase beta-sheet core" evidence="1">
    <location>
        <begin position="99"/>
        <end position="190"/>
    </location>
</feature>
<dbReference type="EMBL" id="JACHHO010000002">
    <property type="protein sequence ID" value="MBB5204320.1"/>
    <property type="molecule type" value="Genomic_DNA"/>
</dbReference>
<dbReference type="AlphaFoldDB" id="A0A840S785"/>
<name>A0A840S785_9BURK</name>
<evidence type="ECO:0000259" key="1">
    <source>
        <dbReference type="Pfam" id="PF01551"/>
    </source>
</evidence>
<dbReference type="PANTHER" id="PTHR21666">
    <property type="entry name" value="PEPTIDASE-RELATED"/>
    <property type="match status" value="1"/>
</dbReference>
<gene>
    <name evidence="2" type="ORF">HNQ51_001634</name>
</gene>
<organism evidence="2 3">
    <name type="scientific">Inhella inkyongensis</name>
    <dbReference type="NCBI Taxonomy" id="392593"/>
    <lineage>
        <taxon>Bacteria</taxon>
        <taxon>Pseudomonadati</taxon>
        <taxon>Pseudomonadota</taxon>
        <taxon>Betaproteobacteria</taxon>
        <taxon>Burkholderiales</taxon>
        <taxon>Sphaerotilaceae</taxon>
        <taxon>Inhella</taxon>
    </lineage>
</organism>
<dbReference type="Pfam" id="PF01551">
    <property type="entry name" value="Peptidase_M23"/>
    <property type="match status" value="1"/>
</dbReference>
<comment type="caution">
    <text evidence="2">The sequence shown here is derived from an EMBL/GenBank/DDBJ whole genome shotgun (WGS) entry which is preliminary data.</text>
</comment>
<dbReference type="InterPro" id="IPR050570">
    <property type="entry name" value="Cell_wall_metabolism_enzyme"/>
</dbReference>
<dbReference type="SUPFAM" id="SSF51261">
    <property type="entry name" value="Duplicated hybrid motif"/>
    <property type="match status" value="1"/>
</dbReference>
<dbReference type="PANTHER" id="PTHR21666:SF285">
    <property type="entry name" value="M23 FAMILY METALLOPEPTIDASE"/>
    <property type="match status" value="1"/>
</dbReference>
<accession>A0A840S785</accession>
<dbReference type="InterPro" id="IPR016047">
    <property type="entry name" value="M23ase_b-sheet_dom"/>
</dbReference>
<dbReference type="InterPro" id="IPR011055">
    <property type="entry name" value="Dup_hybrid_motif"/>
</dbReference>
<protein>
    <recommendedName>
        <fullName evidence="1">M23ase beta-sheet core domain-containing protein</fullName>
    </recommendedName>
</protein>
<dbReference type="Proteomes" id="UP000554837">
    <property type="component" value="Unassembled WGS sequence"/>
</dbReference>
<dbReference type="RefSeq" id="WP_138855991.1">
    <property type="nucleotide sequence ID" value="NZ_CP040709.1"/>
</dbReference>
<reference evidence="2 3" key="1">
    <citation type="submission" date="2020-08" db="EMBL/GenBank/DDBJ databases">
        <title>Genomic Encyclopedia of Type Strains, Phase IV (KMG-IV): sequencing the most valuable type-strain genomes for metagenomic binning, comparative biology and taxonomic classification.</title>
        <authorList>
            <person name="Goeker M."/>
        </authorList>
    </citation>
    <scope>NUCLEOTIDE SEQUENCE [LARGE SCALE GENOMIC DNA]</scope>
    <source>
        <strain evidence="2 3">DSM 23958</strain>
    </source>
</reference>
<dbReference type="GO" id="GO:0004222">
    <property type="term" value="F:metalloendopeptidase activity"/>
    <property type="evidence" value="ECO:0007669"/>
    <property type="project" value="TreeGrafter"/>
</dbReference>
<evidence type="ECO:0000313" key="3">
    <source>
        <dbReference type="Proteomes" id="UP000554837"/>
    </source>
</evidence>
<dbReference type="CDD" id="cd12797">
    <property type="entry name" value="M23_peptidase"/>
    <property type="match status" value="1"/>
</dbReference>
<keyword evidence="3" id="KW-1185">Reference proteome</keyword>
<sequence length="206" mass="22691">MANAKNGLGALRRMAIALWCAMFLPAGLAEPIAIDAVVIHPLFRESFSCSEHWEGNLKGLGDELGSDCVIQQMVEADGRRWMRAYRGDGLANEDWFAWGQPVLAPCDCEVVQMRENPVVNLPGQMGKPPAAWVQFRRTDGVNVLLAHVVDVSVRPGELVRAGQPIAKVGNNGMSRHPHIHVAAWRGEQPLQIRFDLRAAGRLRADD</sequence>
<dbReference type="Gene3D" id="2.70.70.10">
    <property type="entry name" value="Glucose Permease (Domain IIA)"/>
    <property type="match status" value="1"/>
</dbReference>
<dbReference type="OrthoDB" id="9815245at2"/>
<proteinExistence type="predicted"/>
<evidence type="ECO:0000313" key="2">
    <source>
        <dbReference type="EMBL" id="MBB5204320.1"/>
    </source>
</evidence>